<dbReference type="PANTHER" id="PTHR43877:SF2">
    <property type="entry name" value="AMINOALKYLPHOSPHONATE N-ACETYLTRANSFERASE-RELATED"/>
    <property type="match status" value="1"/>
</dbReference>
<reference evidence="4 5" key="1">
    <citation type="submission" date="2018-06" db="EMBL/GenBank/DDBJ databases">
        <title>Draft sequence of Acidithiobacillus ferrooxidans CCM 4253.</title>
        <authorList>
            <person name="Moya-Beltran A."/>
            <person name="Castro M."/>
            <person name="Covarrubias P.C."/>
            <person name="Issotta F."/>
            <person name="Janiczek O."/>
            <person name="Mandl M."/>
            <person name="Kucera J."/>
            <person name="Quatrini R."/>
        </authorList>
    </citation>
    <scope>NUCLEOTIDE SEQUENCE [LARGE SCALE GENOMIC DNA]</scope>
    <source>
        <strain evidence="4 5">CCM 4253</strain>
    </source>
</reference>
<dbReference type="OMA" id="FSTFACK"/>
<dbReference type="EMBL" id="QKQP01000005">
    <property type="protein sequence ID" value="PZD80982.1"/>
    <property type="molecule type" value="Genomic_DNA"/>
</dbReference>
<sequence length="160" mass="18484">MIEAYQADYQNADHRLSILELIDLYARDKMGQGSPLRREVCERLVDDLMRRPWIRIYFAANKQEMIGIAVCMEGFSTFNSAPLANIHDVYVKPGFRRQGVAHKLFAFIEHHARGMGFCKLTLEVLEGNLPAQETYRKMGFEPYTINDDAGVAQFWQKHLT</sequence>
<evidence type="ECO:0000256" key="2">
    <source>
        <dbReference type="ARBA" id="ARBA00023315"/>
    </source>
</evidence>
<feature type="domain" description="N-acetyltransferase" evidence="3">
    <location>
        <begin position="7"/>
        <end position="160"/>
    </location>
</feature>
<organism evidence="4 5">
    <name type="scientific">Acidithiobacillus ferrooxidans</name>
    <name type="common">Thiobacillus ferrooxidans</name>
    <dbReference type="NCBI Taxonomy" id="920"/>
    <lineage>
        <taxon>Bacteria</taxon>
        <taxon>Pseudomonadati</taxon>
        <taxon>Pseudomonadota</taxon>
        <taxon>Acidithiobacillia</taxon>
        <taxon>Acidithiobacillales</taxon>
        <taxon>Acidithiobacillaceae</taxon>
        <taxon>Acidithiobacillus</taxon>
    </lineage>
</organism>
<dbReference type="SUPFAM" id="SSF55729">
    <property type="entry name" value="Acyl-CoA N-acyltransferases (Nat)"/>
    <property type="match status" value="1"/>
</dbReference>
<dbReference type="CDD" id="cd04301">
    <property type="entry name" value="NAT_SF"/>
    <property type="match status" value="1"/>
</dbReference>
<name>A0A2W1KF43_ACIFR</name>
<dbReference type="InterPro" id="IPR000182">
    <property type="entry name" value="GNAT_dom"/>
</dbReference>
<accession>A0A2W1KF43</accession>
<evidence type="ECO:0000256" key="1">
    <source>
        <dbReference type="ARBA" id="ARBA00022679"/>
    </source>
</evidence>
<dbReference type="PROSITE" id="PS51186">
    <property type="entry name" value="GNAT"/>
    <property type="match status" value="1"/>
</dbReference>
<dbReference type="GO" id="GO:0016747">
    <property type="term" value="F:acyltransferase activity, transferring groups other than amino-acyl groups"/>
    <property type="evidence" value="ECO:0007669"/>
    <property type="project" value="InterPro"/>
</dbReference>
<keyword evidence="1 4" id="KW-0808">Transferase</keyword>
<dbReference type="Pfam" id="PF00583">
    <property type="entry name" value="Acetyltransf_1"/>
    <property type="match status" value="1"/>
</dbReference>
<protein>
    <submittedName>
        <fullName evidence="4">GNAT family N-acetyltransferase</fullName>
    </submittedName>
</protein>
<comment type="caution">
    <text evidence="4">The sequence shown here is derived from an EMBL/GenBank/DDBJ whole genome shotgun (WGS) entry which is preliminary data.</text>
</comment>
<evidence type="ECO:0000313" key="4">
    <source>
        <dbReference type="EMBL" id="PZD80982.1"/>
    </source>
</evidence>
<dbReference type="InterPro" id="IPR050832">
    <property type="entry name" value="Bact_Acetyltransf"/>
</dbReference>
<keyword evidence="2" id="KW-0012">Acyltransferase</keyword>
<dbReference type="RefSeq" id="WP_009568478.1">
    <property type="nucleotide sequence ID" value="NZ_AP025160.1"/>
</dbReference>
<dbReference type="Proteomes" id="UP000248886">
    <property type="component" value="Unassembled WGS sequence"/>
</dbReference>
<dbReference type="InterPro" id="IPR016181">
    <property type="entry name" value="Acyl_CoA_acyltransferase"/>
</dbReference>
<evidence type="ECO:0000313" key="5">
    <source>
        <dbReference type="Proteomes" id="UP000248886"/>
    </source>
</evidence>
<dbReference type="PANTHER" id="PTHR43877">
    <property type="entry name" value="AMINOALKYLPHOSPHONATE N-ACETYLTRANSFERASE-RELATED-RELATED"/>
    <property type="match status" value="1"/>
</dbReference>
<dbReference type="Gene3D" id="3.40.630.30">
    <property type="match status" value="1"/>
</dbReference>
<gene>
    <name evidence="4" type="ORF">DN052_11285</name>
</gene>
<dbReference type="GeneID" id="65282009"/>
<dbReference type="AlphaFoldDB" id="A0A2W1KF43"/>
<dbReference type="OrthoDB" id="9799601at2"/>
<proteinExistence type="predicted"/>
<evidence type="ECO:0000259" key="3">
    <source>
        <dbReference type="PROSITE" id="PS51186"/>
    </source>
</evidence>